<dbReference type="InterPro" id="IPR014729">
    <property type="entry name" value="Rossmann-like_a/b/a_fold"/>
</dbReference>
<keyword evidence="5" id="KW-1185">Reference proteome</keyword>
<protein>
    <recommendedName>
        <fullName evidence="2">Universal stress protein</fullName>
    </recommendedName>
</protein>
<accession>A0A1M7XVR7</accession>
<comment type="similarity">
    <text evidence="1 2">Belongs to the universal stress protein A family.</text>
</comment>
<dbReference type="AlphaFoldDB" id="A0A1M7XVR7"/>
<proteinExistence type="inferred from homology"/>
<dbReference type="SUPFAM" id="SSF52402">
    <property type="entry name" value="Adenine nucleotide alpha hydrolases-like"/>
    <property type="match status" value="1"/>
</dbReference>
<dbReference type="EMBL" id="FRFE01000001">
    <property type="protein sequence ID" value="SHO42563.1"/>
    <property type="molecule type" value="Genomic_DNA"/>
</dbReference>
<dbReference type="InterPro" id="IPR006016">
    <property type="entry name" value="UspA"/>
</dbReference>
<dbReference type="Gene3D" id="3.40.50.620">
    <property type="entry name" value="HUPs"/>
    <property type="match status" value="1"/>
</dbReference>
<keyword evidence="2" id="KW-0963">Cytoplasm</keyword>
<dbReference type="PRINTS" id="PR01438">
    <property type="entry name" value="UNVRSLSTRESS"/>
</dbReference>
<sequence>MLNFQKIIVPVDLDKNTTKLVEYALNIASKFEAEVILLHTVEFIVMGEMALGNPTYDDYNTSRKEAARKALDKIVQEAADKGQKCASRVLMGDTVDEILACAKEEHCDLIIMGSHGKRGLEKILLGSVAERVLKNAHCPVLIMNPYR</sequence>
<dbReference type="GO" id="GO:0005737">
    <property type="term" value="C:cytoplasm"/>
    <property type="evidence" value="ECO:0007669"/>
    <property type="project" value="UniProtKB-SubCell"/>
</dbReference>
<name>A0A1M7XVR7_9BACT</name>
<dbReference type="PANTHER" id="PTHR46268">
    <property type="entry name" value="STRESS RESPONSE PROTEIN NHAX"/>
    <property type="match status" value="1"/>
</dbReference>
<gene>
    <name evidence="4" type="ORF">SAMN02745220_00023</name>
</gene>
<dbReference type="OrthoDB" id="9788959at2"/>
<dbReference type="CDD" id="cd00293">
    <property type="entry name" value="USP-like"/>
    <property type="match status" value="1"/>
</dbReference>
<evidence type="ECO:0000259" key="3">
    <source>
        <dbReference type="Pfam" id="PF00582"/>
    </source>
</evidence>
<dbReference type="STRING" id="1121416.SAMN02745220_00023"/>
<comment type="subcellular location">
    <subcellularLocation>
        <location evidence="2">Cytoplasm</location>
    </subcellularLocation>
</comment>
<dbReference type="InterPro" id="IPR006015">
    <property type="entry name" value="Universal_stress_UspA"/>
</dbReference>
<evidence type="ECO:0000313" key="4">
    <source>
        <dbReference type="EMBL" id="SHO42563.1"/>
    </source>
</evidence>
<dbReference type="Proteomes" id="UP000184603">
    <property type="component" value="Unassembled WGS sequence"/>
</dbReference>
<feature type="domain" description="UspA" evidence="3">
    <location>
        <begin position="4"/>
        <end position="142"/>
    </location>
</feature>
<dbReference type="PIRSF" id="PIRSF006276">
    <property type="entry name" value="UspA"/>
    <property type="match status" value="1"/>
</dbReference>
<evidence type="ECO:0000256" key="1">
    <source>
        <dbReference type="ARBA" id="ARBA00008791"/>
    </source>
</evidence>
<reference evidence="4 5" key="1">
    <citation type="submission" date="2016-12" db="EMBL/GenBank/DDBJ databases">
        <authorList>
            <person name="Song W.-J."/>
            <person name="Kurnit D.M."/>
        </authorList>
    </citation>
    <scope>NUCLEOTIDE SEQUENCE [LARGE SCALE GENOMIC DNA]</scope>
    <source>
        <strain evidence="4 5">DSM 18488</strain>
    </source>
</reference>
<organism evidence="4 5">
    <name type="scientific">Desulfopila aestuarii DSM 18488</name>
    <dbReference type="NCBI Taxonomy" id="1121416"/>
    <lineage>
        <taxon>Bacteria</taxon>
        <taxon>Pseudomonadati</taxon>
        <taxon>Thermodesulfobacteriota</taxon>
        <taxon>Desulfobulbia</taxon>
        <taxon>Desulfobulbales</taxon>
        <taxon>Desulfocapsaceae</taxon>
        <taxon>Desulfopila</taxon>
    </lineage>
</organism>
<dbReference type="RefSeq" id="WP_073611416.1">
    <property type="nucleotide sequence ID" value="NZ_FRFE01000001.1"/>
</dbReference>
<evidence type="ECO:0000313" key="5">
    <source>
        <dbReference type="Proteomes" id="UP000184603"/>
    </source>
</evidence>
<evidence type="ECO:0000256" key="2">
    <source>
        <dbReference type="PIRNR" id="PIRNR006276"/>
    </source>
</evidence>
<dbReference type="Pfam" id="PF00582">
    <property type="entry name" value="Usp"/>
    <property type="match status" value="1"/>
</dbReference>
<dbReference type="PANTHER" id="PTHR46268:SF6">
    <property type="entry name" value="UNIVERSAL STRESS PROTEIN UP12"/>
    <property type="match status" value="1"/>
</dbReference>